<evidence type="ECO:0000313" key="2">
    <source>
        <dbReference type="EMBL" id="PXX02499.1"/>
    </source>
</evidence>
<reference evidence="3" key="1">
    <citation type="submission" date="2018-05" db="EMBL/GenBank/DDBJ databases">
        <authorList>
            <person name="Deangelis K."/>
            <person name="Huntemann M."/>
            <person name="Clum A."/>
            <person name="Pillay M."/>
            <person name="Palaniappan K."/>
            <person name="Varghese N."/>
            <person name="Mikhailova N."/>
            <person name="Stamatis D."/>
            <person name="Reddy T."/>
            <person name="Daum C."/>
            <person name="Shapiro N."/>
            <person name="Ivanova N."/>
            <person name="Kyrpides N."/>
            <person name="Woyke T."/>
        </authorList>
    </citation>
    <scope>NUCLEOTIDE SEQUENCE [LARGE SCALE GENOMIC DNA]</scope>
    <source>
        <strain evidence="3">GAS496</strain>
    </source>
</reference>
<evidence type="ECO:0000256" key="1">
    <source>
        <dbReference type="SAM" id="MobiDB-lite"/>
    </source>
</evidence>
<evidence type="ECO:0000313" key="3">
    <source>
        <dbReference type="Proteomes" id="UP000247781"/>
    </source>
</evidence>
<gene>
    <name evidence="2" type="ORF">C8E89_12445</name>
</gene>
<dbReference type="Proteomes" id="UP000247781">
    <property type="component" value="Unassembled WGS sequence"/>
</dbReference>
<proteinExistence type="predicted"/>
<accession>A0A318HDV5</accession>
<dbReference type="EMBL" id="QJJU01000024">
    <property type="protein sequence ID" value="PXX02499.1"/>
    <property type="molecule type" value="Genomic_DNA"/>
</dbReference>
<feature type="region of interest" description="Disordered" evidence="1">
    <location>
        <begin position="63"/>
        <end position="92"/>
    </location>
</feature>
<name>A0A318HDV5_9MYCO</name>
<keyword evidence="3" id="KW-1185">Reference proteome</keyword>
<sequence>MPEKITGIGSANSGFGDEPSGAPEKTSIFAFYRESFVGNPLRDKPQQALPSADQQYLVTTGPSAAGVHRQGWRSSFPASAVAAGSRSKTGRE</sequence>
<protein>
    <submittedName>
        <fullName evidence="2">Uncharacterized protein</fullName>
    </submittedName>
</protein>
<feature type="region of interest" description="Disordered" evidence="1">
    <location>
        <begin position="1"/>
        <end position="23"/>
    </location>
</feature>
<organism evidence="2 3">
    <name type="scientific">Mycolicibacterium moriokaense</name>
    <dbReference type="NCBI Taxonomy" id="39691"/>
    <lineage>
        <taxon>Bacteria</taxon>
        <taxon>Bacillati</taxon>
        <taxon>Actinomycetota</taxon>
        <taxon>Actinomycetes</taxon>
        <taxon>Mycobacteriales</taxon>
        <taxon>Mycobacteriaceae</taxon>
        <taxon>Mycolicibacterium</taxon>
    </lineage>
</organism>
<dbReference type="RefSeq" id="WP_110319105.1">
    <property type="nucleotide sequence ID" value="NZ_QJJU01000024.1"/>
</dbReference>
<dbReference type="AlphaFoldDB" id="A0A318HDV5"/>
<comment type="caution">
    <text evidence="2">The sequence shown here is derived from an EMBL/GenBank/DDBJ whole genome shotgun (WGS) entry which is preliminary data.</text>
</comment>
<reference evidence="2 3" key="2">
    <citation type="submission" date="2018-06" db="EMBL/GenBank/DDBJ databases">
        <title>Sequencing of bacterial isolates from soil warming experiment in Harvard Forest, Massachusetts, USA.</title>
        <authorList>
            <person name="Deangelis K.PhD."/>
        </authorList>
    </citation>
    <scope>NUCLEOTIDE SEQUENCE [LARGE SCALE GENOMIC DNA]</scope>
    <source>
        <strain evidence="2 3">GAS496</strain>
    </source>
</reference>